<accession>A0A4R2GIU9</accession>
<dbReference type="Proteomes" id="UP000295221">
    <property type="component" value="Unassembled WGS sequence"/>
</dbReference>
<evidence type="ECO:0000313" key="1">
    <source>
        <dbReference type="EMBL" id="TCO08448.1"/>
    </source>
</evidence>
<sequence length="60" mass="7326">MKFILVYLYKLFVNVHLLFKNRQLSYFLESSQICYLSQNQDEKVFGLIIDKYFSHFYTTS</sequence>
<comment type="caution">
    <text evidence="1">The sequence shown here is derived from an EMBL/GenBank/DDBJ whole genome shotgun (WGS) entry which is preliminary data.</text>
</comment>
<protein>
    <submittedName>
        <fullName evidence="1">Uncharacterized protein</fullName>
    </submittedName>
</protein>
<gene>
    <name evidence="1" type="ORF">EV194_105256</name>
</gene>
<keyword evidence="2" id="KW-1185">Reference proteome</keyword>
<dbReference type="AlphaFoldDB" id="A0A4R2GIU9"/>
<organism evidence="1 2">
    <name type="scientific">Natronoflexus pectinivorans</name>
    <dbReference type="NCBI Taxonomy" id="682526"/>
    <lineage>
        <taxon>Bacteria</taxon>
        <taxon>Pseudomonadati</taxon>
        <taxon>Bacteroidota</taxon>
        <taxon>Bacteroidia</taxon>
        <taxon>Marinilabiliales</taxon>
        <taxon>Marinilabiliaceae</taxon>
        <taxon>Natronoflexus</taxon>
    </lineage>
</organism>
<dbReference type="EMBL" id="SLWK01000005">
    <property type="protein sequence ID" value="TCO08448.1"/>
    <property type="molecule type" value="Genomic_DNA"/>
</dbReference>
<name>A0A4R2GIU9_9BACT</name>
<proteinExistence type="predicted"/>
<evidence type="ECO:0000313" key="2">
    <source>
        <dbReference type="Proteomes" id="UP000295221"/>
    </source>
</evidence>
<reference evidence="1 2" key="1">
    <citation type="submission" date="2019-03" db="EMBL/GenBank/DDBJ databases">
        <title>Genomic Encyclopedia of Type Strains, Phase IV (KMG-IV): sequencing the most valuable type-strain genomes for metagenomic binning, comparative biology and taxonomic classification.</title>
        <authorList>
            <person name="Goeker M."/>
        </authorList>
    </citation>
    <scope>NUCLEOTIDE SEQUENCE [LARGE SCALE GENOMIC DNA]</scope>
    <source>
        <strain evidence="1 2">DSM 24179</strain>
    </source>
</reference>